<name>A0A6A5ZWS1_9PLEO</name>
<organism evidence="1 2">
    <name type="scientific">Dothidotthia symphoricarpi CBS 119687</name>
    <dbReference type="NCBI Taxonomy" id="1392245"/>
    <lineage>
        <taxon>Eukaryota</taxon>
        <taxon>Fungi</taxon>
        <taxon>Dikarya</taxon>
        <taxon>Ascomycota</taxon>
        <taxon>Pezizomycotina</taxon>
        <taxon>Dothideomycetes</taxon>
        <taxon>Pleosporomycetidae</taxon>
        <taxon>Pleosporales</taxon>
        <taxon>Dothidotthiaceae</taxon>
        <taxon>Dothidotthia</taxon>
    </lineage>
</organism>
<evidence type="ECO:0000313" key="2">
    <source>
        <dbReference type="Proteomes" id="UP000799771"/>
    </source>
</evidence>
<dbReference type="EMBL" id="ML977529">
    <property type="protein sequence ID" value="KAF2123343.1"/>
    <property type="molecule type" value="Genomic_DNA"/>
</dbReference>
<reference evidence="1" key="1">
    <citation type="journal article" date="2020" name="Stud. Mycol.">
        <title>101 Dothideomycetes genomes: a test case for predicting lifestyles and emergence of pathogens.</title>
        <authorList>
            <person name="Haridas S."/>
            <person name="Albert R."/>
            <person name="Binder M."/>
            <person name="Bloem J."/>
            <person name="Labutti K."/>
            <person name="Salamov A."/>
            <person name="Andreopoulos B."/>
            <person name="Baker S."/>
            <person name="Barry K."/>
            <person name="Bills G."/>
            <person name="Bluhm B."/>
            <person name="Cannon C."/>
            <person name="Castanera R."/>
            <person name="Culley D."/>
            <person name="Daum C."/>
            <person name="Ezra D."/>
            <person name="Gonzalez J."/>
            <person name="Henrissat B."/>
            <person name="Kuo A."/>
            <person name="Liang C."/>
            <person name="Lipzen A."/>
            <person name="Lutzoni F."/>
            <person name="Magnuson J."/>
            <person name="Mondo S."/>
            <person name="Nolan M."/>
            <person name="Ohm R."/>
            <person name="Pangilinan J."/>
            <person name="Park H.-J."/>
            <person name="Ramirez L."/>
            <person name="Alfaro M."/>
            <person name="Sun H."/>
            <person name="Tritt A."/>
            <person name="Yoshinaga Y."/>
            <person name="Zwiers L.-H."/>
            <person name="Turgeon B."/>
            <person name="Goodwin S."/>
            <person name="Spatafora J."/>
            <person name="Crous P."/>
            <person name="Grigoriev I."/>
        </authorList>
    </citation>
    <scope>NUCLEOTIDE SEQUENCE</scope>
    <source>
        <strain evidence="1">CBS 119687</strain>
    </source>
</reference>
<evidence type="ECO:0000313" key="1">
    <source>
        <dbReference type="EMBL" id="KAF2123343.1"/>
    </source>
</evidence>
<dbReference type="Proteomes" id="UP000799771">
    <property type="component" value="Unassembled WGS sequence"/>
</dbReference>
<sequence>STPPMSFYNVKLELSLTGSSFPANLAKPVPLAVVLLDNNKAFGYLKRVIVTPAVYLRLVESLYFNIQSTGQKSHCVNTTFWPSQCYVLIR</sequence>
<gene>
    <name evidence="1" type="ORF">P153DRAFT_304115</name>
</gene>
<protein>
    <submittedName>
        <fullName evidence="1">Uncharacterized protein</fullName>
    </submittedName>
</protein>
<proteinExistence type="predicted"/>
<feature type="non-terminal residue" evidence="1">
    <location>
        <position position="1"/>
    </location>
</feature>
<dbReference type="AlphaFoldDB" id="A0A6A5ZWS1"/>
<dbReference type="OrthoDB" id="2306559at2759"/>
<accession>A0A6A5ZWS1</accession>
<keyword evidence="2" id="KW-1185">Reference proteome</keyword>